<dbReference type="EMBL" id="JBFALK010000008">
    <property type="protein sequence ID" value="MEV0970173.1"/>
    <property type="molecule type" value="Genomic_DNA"/>
</dbReference>
<feature type="signal peptide" evidence="1">
    <location>
        <begin position="1"/>
        <end position="23"/>
    </location>
</feature>
<keyword evidence="1" id="KW-0732">Signal</keyword>
<reference evidence="2 3" key="1">
    <citation type="submission" date="2024-06" db="EMBL/GenBank/DDBJ databases">
        <title>The Natural Products Discovery Center: Release of the First 8490 Sequenced Strains for Exploring Actinobacteria Biosynthetic Diversity.</title>
        <authorList>
            <person name="Kalkreuter E."/>
            <person name="Kautsar S.A."/>
            <person name="Yang D."/>
            <person name="Bader C.D."/>
            <person name="Teijaro C.N."/>
            <person name="Fluegel L."/>
            <person name="Davis C.M."/>
            <person name="Simpson J.R."/>
            <person name="Lauterbach L."/>
            <person name="Steele A.D."/>
            <person name="Gui C."/>
            <person name="Meng S."/>
            <person name="Li G."/>
            <person name="Viehrig K."/>
            <person name="Ye F."/>
            <person name="Su P."/>
            <person name="Kiefer A.F."/>
            <person name="Nichols A."/>
            <person name="Cepeda A.J."/>
            <person name="Yan W."/>
            <person name="Fan B."/>
            <person name="Jiang Y."/>
            <person name="Adhikari A."/>
            <person name="Zheng C.-J."/>
            <person name="Schuster L."/>
            <person name="Cowan T.M."/>
            <person name="Smanski M.J."/>
            <person name="Chevrette M.G."/>
            <person name="De Carvalho L.P.S."/>
            <person name="Shen B."/>
        </authorList>
    </citation>
    <scope>NUCLEOTIDE SEQUENCE [LARGE SCALE GENOMIC DNA]</scope>
    <source>
        <strain evidence="2 3">NPDC050100</strain>
    </source>
</reference>
<proteinExistence type="predicted"/>
<gene>
    <name evidence="2" type="ORF">AB0I59_16170</name>
</gene>
<keyword evidence="3" id="KW-1185">Reference proteome</keyword>
<evidence type="ECO:0000313" key="3">
    <source>
        <dbReference type="Proteomes" id="UP001551675"/>
    </source>
</evidence>
<evidence type="ECO:0000256" key="1">
    <source>
        <dbReference type="SAM" id="SignalP"/>
    </source>
</evidence>
<dbReference type="RefSeq" id="WP_061255185.1">
    <property type="nucleotide sequence ID" value="NZ_JBFALK010000008.1"/>
</dbReference>
<organism evidence="2 3">
    <name type="scientific">Microtetraspora glauca</name>
    <dbReference type="NCBI Taxonomy" id="1996"/>
    <lineage>
        <taxon>Bacteria</taxon>
        <taxon>Bacillati</taxon>
        <taxon>Actinomycetota</taxon>
        <taxon>Actinomycetes</taxon>
        <taxon>Streptosporangiales</taxon>
        <taxon>Streptosporangiaceae</taxon>
        <taxon>Microtetraspora</taxon>
    </lineage>
</organism>
<comment type="caution">
    <text evidence="2">The sequence shown here is derived from an EMBL/GenBank/DDBJ whole genome shotgun (WGS) entry which is preliminary data.</text>
</comment>
<accession>A0ABV3GEV8</accession>
<evidence type="ECO:0000313" key="2">
    <source>
        <dbReference type="EMBL" id="MEV0970173.1"/>
    </source>
</evidence>
<name>A0ABV3GEV8_MICGL</name>
<dbReference type="Proteomes" id="UP001551675">
    <property type="component" value="Unassembled WGS sequence"/>
</dbReference>
<evidence type="ECO:0008006" key="4">
    <source>
        <dbReference type="Google" id="ProtNLM"/>
    </source>
</evidence>
<feature type="chain" id="PRO_5046082827" description="Sensor domain-containing protein" evidence="1">
    <location>
        <begin position="24"/>
        <end position="216"/>
    </location>
</feature>
<sequence>MKTMMGAVAALAVLAAIPVPAYAATTEATTATKATKIPKNFLIHEKEARANLNAEFPWFVSEATAEPLDLNPCGTEKGVGRTGRSAARTLTHAEPDGSVVEQLVVYGSEARAKQAFAAVRKAVKDCRVHPAGGGLSEVYTATPLKLGAEALKVSYQNYKGSSAKAGGGRAVIVRRGRAVAVYRAYASFFTKADVYPRNLVDAKKMTVKLCAYDSSC</sequence>
<protein>
    <recommendedName>
        <fullName evidence="4">Sensor domain-containing protein</fullName>
    </recommendedName>
</protein>